<dbReference type="GO" id="GO:0140664">
    <property type="term" value="F:ATP-dependent DNA damage sensor activity"/>
    <property type="evidence" value="ECO:0007669"/>
    <property type="project" value="InterPro"/>
</dbReference>
<dbReference type="PROSITE" id="PS50162">
    <property type="entry name" value="RECA_2"/>
    <property type="match status" value="1"/>
</dbReference>
<organism evidence="4">
    <name type="scientific">marine sediment metagenome</name>
    <dbReference type="NCBI Taxonomy" id="412755"/>
    <lineage>
        <taxon>unclassified sequences</taxon>
        <taxon>metagenomes</taxon>
        <taxon>ecological metagenomes</taxon>
    </lineage>
</organism>
<evidence type="ECO:0000256" key="2">
    <source>
        <dbReference type="ARBA" id="ARBA00022840"/>
    </source>
</evidence>
<dbReference type="GO" id="GO:0005524">
    <property type="term" value="F:ATP binding"/>
    <property type="evidence" value="ECO:0007669"/>
    <property type="project" value="UniProtKB-KW"/>
</dbReference>
<dbReference type="InterPro" id="IPR020588">
    <property type="entry name" value="RecA_ATP-bd"/>
</dbReference>
<dbReference type="InterPro" id="IPR003593">
    <property type="entry name" value="AAA+_ATPase"/>
</dbReference>
<dbReference type="GO" id="GO:0006281">
    <property type="term" value="P:DNA repair"/>
    <property type="evidence" value="ECO:0007669"/>
    <property type="project" value="InterPro"/>
</dbReference>
<gene>
    <name evidence="4" type="ORF">LCGC14_0783710</name>
</gene>
<evidence type="ECO:0000259" key="3">
    <source>
        <dbReference type="PROSITE" id="PS50162"/>
    </source>
</evidence>
<dbReference type="PANTHER" id="PTHR22942">
    <property type="entry name" value="RECA/RAD51/RADA DNA STRAND-PAIRING FAMILY MEMBER"/>
    <property type="match status" value="1"/>
</dbReference>
<reference evidence="4" key="1">
    <citation type="journal article" date="2015" name="Nature">
        <title>Complex archaea that bridge the gap between prokaryotes and eukaryotes.</title>
        <authorList>
            <person name="Spang A."/>
            <person name="Saw J.H."/>
            <person name="Jorgensen S.L."/>
            <person name="Zaremba-Niedzwiedzka K."/>
            <person name="Martijn J."/>
            <person name="Lind A.E."/>
            <person name="van Eijk R."/>
            <person name="Schleper C."/>
            <person name="Guy L."/>
            <person name="Ettema T.J."/>
        </authorList>
    </citation>
    <scope>NUCLEOTIDE SEQUENCE</scope>
</reference>
<accession>A0A0F9T1R7</accession>
<feature type="domain" description="RecA family profile 1" evidence="3">
    <location>
        <begin position="30"/>
        <end position="206"/>
    </location>
</feature>
<evidence type="ECO:0000256" key="1">
    <source>
        <dbReference type="ARBA" id="ARBA00022741"/>
    </source>
</evidence>
<dbReference type="SMART" id="SM00382">
    <property type="entry name" value="AAA"/>
    <property type="match status" value="1"/>
</dbReference>
<dbReference type="Pfam" id="PF08423">
    <property type="entry name" value="Rad51"/>
    <property type="match status" value="1"/>
</dbReference>
<sequence>MEIDEILKVKKHQITIPKIVVLEFQEIKNIILKLNSGSKNFNEILGGGFCPGRNYLIFGAHRTGKTQIAHQLCIQAFKCFFNLKGIGNHSLNVYYFDTENTFRPERLKELALNAGFENVEKFDYILVSKIMSNSAFLLSLKNFEKFIEKSQNGVLIIDTINNHYNSEIADQLVSVNIAKMRFMKILELINRFTRKYNLITIALAQVTSNLSEKYWTPVIPVGNQILNHYFSEYIFLEYKDENQRYVQLVNSLELPERRLTFKITSSGIQDHKI</sequence>
<keyword evidence="2" id="KW-0067">ATP-binding</keyword>
<keyword evidence="1" id="KW-0547">Nucleotide-binding</keyword>
<dbReference type="SUPFAM" id="SSF52540">
    <property type="entry name" value="P-loop containing nucleoside triphosphate hydrolases"/>
    <property type="match status" value="1"/>
</dbReference>
<dbReference type="Gene3D" id="3.40.50.300">
    <property type="entry name" value="P-loop containing nucleotide triphosphate hydrolases"/>
    <property type="match status" value="1"/>
</dbReference>
<dbReference type="EMBL" id="LAZR01002038">
    <property type="protein sequence ID" value="KKN35428.1"/>
    <property type="molecule type" value="Genomic_DNA"/>
</dbReference>
<dbReference type="PANTHER" id="PTHR22942:SF30">
    <property type="entry name" value="MEIOTIC RECOMBINATION PROTEIN DMC1_LIM15 HOMOLOG"/>
    <property type="match status" value="1"/>
</dbReference>
<evidence type="ECO:0000313" key="4">
    <source>
        <dbReference type="EMBL" id="KKN35428.1"/>
    </source>
</evidence>
<dbReference type="GO" id="GO:0003677">
    <property type="term" value="F:DNA binding"/>
    <property type="evidence" value="ECO:0007669"/>
    <property type="project" value="InterPro"/>
</dbReference>
<dbReference type="InterPro" id="IPR013632">
    <property type="entry name" value="Rad51_C"/>
</dbReference>
<proteinExistence type="predicted"/>
<protein>
    <recommendedName>
        <fullName evidence="3">RecA family profile 1 domain-containing protein</fullName>
    </recommendedName>
</protein>
<dbReference type="AlphaFoldDB" id="A0A0F9T1R7"/>
<dbReference type="InterPro" id="IPR027417">
    <property type="entry name" value="P-loop_NTPase"/>
</dbReference>
<comment type="caution">
    <text evidence="4">The sequence shown here is derived from an EMBL/GenBank/DDBJ whole genome shotgun (WGS) entry which is preliminary data.</text>
</comment>
<name>A0A0F9T1R7_9ZZZZ</name>